<feature type="compositionally biased region" description="Polar residues" evidence="2">
    <location>
        <begin position="888"/>
        <end position="913"/>
    </location>
</feature>
<feature type="compositionally biased region" description="Polar residues" evidence="2">
    <location>
        <begin position="101"/>
        <end position="111"/>
    </location>
</feature>
<feature type="compositionally biased region" description="Polar residues" evidence="2">
    <location>
        <begin position="1482"/>
        <end position="1494"/>
    </location>
</feature>
<feature type="region of interest" description="Disordered" evidence="2">
    <location>
        <begin position="459"/>
        <end position="486"/>
    </location>
</feature>
<accession>A0AAV4HBC1</accession>
<evidence type="ECO:0000313" key="4">
    <source>
        <dbReference type="Proteomes" id="UP000762676"/>
    </source>
</evidence>
<dbReference type="EMBL" id="BMAT01008904">
    <property type="protein sequence ID" value="GFR94994.1"/>
    <property type="molecule type" value="Genomic_DNA"/>
</dbReference>
<dbReference type="Proteomes" id="UP000762676">
    <property type="component" value="Unassembled WGS sequence"/>
</dbReference>
<sequence length="2018" mass="225986">MECENKESNKPKDRSRAPRRHVSSEEKNWRSYSKSLIVELKEKLAERRARTLGLLSEGADVSAFCEVDTESDGLDDTSSQSHEVKDRLLRDAPEEYEPEVTSLSETSSISDNMDISYHPTDSTDQKQNSMLGINAMPAKQSFFTTTATECHSFSPPRADNTTMTSAKFRFEGDTEFVSVGTECDGLNDSILSTDIPLPQNDISDLGLDNISLDNMALAPKDATNELSNCEMDLNSVSPELDCIEATYSSAVEYFFGTSKERLPCAATSISKSIAGGESLDTKGSDCSNKPAAGSIKEQGKIFPNAVLASMLNGDTSETIFSKEGGVKLTSANNLELIPNDLIPMQLESNAYKANRTENLLSKFSYSEDVLEDESTKASQGAGDFKTNKRSSKSAKIFCHSLIADEILTSELSTTTYTCMVEEMLRIIRSDNKFYSEIDKNTVALLENALHQNQPIAHVDQNVSSNSGNDPQSFIPVQESNGNEPDIDKFQRNQRLQSCLKKARLVSALQLNHQSAATKMGKVVTKQAYDKAVREFEALVTRFATTSVSKDILLSKRLEKHPHVTSLPPFGSNKGNISSKTFIFNNKRKTGNEEESADSWQSKMKRSNTFIMGENRTACKTNEITGNHSMKSTSYSDEKTPLNIDSIPCENKNLSHSESKPNIEKRSLVSQETESTACVDSDSESGESHESGFCSNQIYTSSLLTQLLDYSSQDEDVADLEDVGKSHERTEGHCSKLRTDGEAAEAMALEKAQSLMDFDKEMIVKEHEEKEKGGATDKTSFHINKCSAFKDATFDEDFVTYESDFETGSDSDTNLETLSYRESEESGFRRENICRKDGSSSVNTTKTVPVLSSIKREDETDFVGQDIKSGLKNNPLLINESLDRKYDSDNASPVQNEGHASNNTTPSSLRTPNECNEGKKPFIKQFLSKKNSHSFLTKLDFSSSDDDSTDEIINDLSPAEILRKRQIEQVDVKLEQLKEFAKRKRKARSPHKQRLQNKEKTEYCVDAVNLSDSNQSENRCAYITKESKDFQDYKDPKLLSTCLDLLTRRREASCRGESLHSTPKPNSLYSKEENMDTISFERHGSPLIAISKNEKTCPNLQDVEKQAQAESTFKTKFESDFSASTSNLKNEPLSFEKSVIESEMLTENTHIGPLTQEQDNYLTHCEEIKPEACVGECGNSTRNIEVDLELFIISDDNARKDEQTLTDNIPTSLEFAQDFACITKIAETVNITEDSEVVHPFNVSDTTSVKQTLRETVTESSDIFKNSFKETDLASEKPPASVTYGMNDTHYNTDDSLELSKRLSDEAASIPLVTVFQNDEDKGNNLTGELSVQHEDETVNENKFTCHLGSTTKGSETVDTTTTREVIHSFNFGETTPAKQLDSGAVCDDKNTFEDSVKDTDTTSANIPTSVSYGKNDMLYNTDESLELSEMLSHKAISIPLVTVFQNDEGITSKLATEMSINHDAETIDKTEKITNHLENASKNEQNCPAGSVNSDNHRREGDNESVNLACTNFSNTDFSETSVVDKDGHQSNVRCDETLLTSSSNLLWKVNDTKCPTDIGVKDAWQVIGTVNDFYKFLFESKMSESSNRPRYLYSVCNPDYLHPSGFQQLGNRSHSQLSPPITNTLMPEGCQSLQNDNEYNHANSLMDDEADSVDEDEVCKEKSSPRHTLFQDSKHDVSFQIITKLQVLENLFSQCAHSQEMVKYDMKEMLRRQDMIAPDQTKTKAQQNCPNSFSQTCEVAAQQKTRDADFCRTPKQSLLQGCHELKHSATQTPTSVTQACQTEDLTMYAENSLSLKHSLQTSIEENFIRFQGELETIKSEVKVLGNERALSVSRFEELAQMMRGSKEDMIKTSQDFQYHMKNNFECFKDAISSSLGASMKSMKETFAEEMKSQSREMLQTLKADLESSLDHTHQEVQMKLNAVKRSLESQTKIKETVETSVERKSPEGELQNSQPKKGVDVETMKMRIVELTSQRDAEKVFHKITRQSLRALERDHERLREEFLGARLRRDRKLSET</sequence>
<feature type="compositionally biased region" description="Polar residues" evidence="2">
    <location>
        <begin position="667"/>
        <end position="677"/>
    </location>
</feature>
<keyword evidence="1" id="KW-0175">Coiled coil</keyword>
<feature type="coiled-coil region" evidence="1">
    <location>
        <begin position="1983"/>
        <end position="2010"/>
    </location>
</feature>
<feature type="compositionally biased region" description="Polar residues" evidence="2">
    <location>
        <begin position="459"/>
        <end position="471"/>
    </location>
</feature>
<feature type="compositionally biased region" description="Basic and acidic residues" evidence="2">
    <location>
        <begin position="1"/>
        <end position="29"/>
    </location>
</feature>
<feature type="region of interest" description="Disordered" evidence="2">
    <location>
        <begin position="885"/>
        <end position="915"/>
    </location>
</feature>
<feature type="compositionally biased region" description="Polar residues" evidence="2">
    <location>
        <begin position="597"/>
        <end position="609"/>
    </location>
</feature>
<evidence type="ECO:0000256" key="2">
    <source>
        <dbReference type="SAM" id="MobiDB-lite"/>
    </source>
</evidence>
<organism evidence="3 4">
    <name type="scientific">Elysia marginata</name>
    <dbReference type="NCBI Taxonomy" id="1093978"/>
    <lineage>
        <taxon>Eukaryota</taxon>
        <taxon>Metazoa</taxon>
        <taxon>Spiralia</taxon>
        <taxon>Lophotrochozoa</taxon>
        <taxon>Mollusca</taxon>
        <taxon>Gastropoda</taxon>
        <taxon>Heterobranchia</taxon>
        <taxon>Euthyneura</taxon>
        <taxon>Panpulmonata</taxon>
        <taxon>Sacoglossa</taxon>
        <taxon>Placobranchoidea</taxon>
        <taxon>Plakobranchidae</taxon>
        <taxon>Elysia</taxon>
    </lineage>
</organism>
<feature type="compositionally biased region" description="Polar residues" evidence="2">
    <location>
        <begin position="617"/>
        <end position="634"/>
    </location>
</feature>
<comment type="caution">
    <text evidence="3">The sequence shown here is derived from an EMBL/GenBank/DDBJ whole genome shotgun (WGS) entry which is preliminary data.</text>
</comment>
<feature type="region of interest" description="Disordered" evidence="2">
    <location>
        <begin position="1"/>
        <end position="30"/>
    </location>
</feature>
<feature type="region of interest" description="Disordered" evidence="2">
    <location>
        <begin position="584"/>
        <end position="691"/>
    </location>
</feature>
<protein>
    <submittedName>
        <fullName evidence="3">Uncharacterized protein</fullName>
    </submittedName>
</protein>
<evidence type="ECO:0000313" key="3">
    <source>
        <dbReference type="EMBL" id="GFR94994.1"/>
    </source>
</evidence>
<reference evidence="3 4" key="1">
    <citation type="journal article" date="2021" name="Elife">
        <title>Chloroplast acquisition without the gene transfer in kleptoplastic sea slugs, Plakobranchus ocellatus.</title>
        <authorList>
            <person name="Maeda T."/>
            <person name="Takahashi S."/>
            <person name="Yoshida T."/>
            <person name="Shimamura S."/>
            <person name="Takaki Y."/>
            <person name="Nagai Y."/>
            <person name="Toyoda A."/>
            <person name="Suzuki Y."/>
            <person name="Arimoto A."/>
            <person name="Ishii H."/>
            <person name="Satoh N."/>
            <person name="Nishiyama T."/>
            <person name="Hasebe M."/>
            <person name="Maruyama T."/>
            <person name="Minagawa J."/>
            <person name="Obokata J."/>
            <person name="Shigenobu S."/>
        </authorList>
    </citation>
    <scope>NUCLEOTIDE SEQUENCE [LARGE SCALE GENOMIC DNA]</scope>
</reference>
<feature type="region of interest" description="Disordered" evidence="2">
    <location>
        <begin position="1935"/>
        <end position="1959"/>
    </location>
</feature>
<feature type="compositionally biased region" description="Basic and acidic residues" evidence="2">
    <location>
        <begin position="1935"/>
        <end position="1948"/>
    </location>
</feature>
<feature type="region of interest" description="Disordered" evidence="2">
    <location>
        <begin position="92"/>
        <end position="111"/>
    </location>
</feature>
<evidence type="ECO:0000256" key="1">
    <source>
        <dbReference type="SAM" id="Coils"/>
    </source>
</evidence>
<proteinExistence type="predicted"/>
<name>A0AAV4HBC1_9GAST</name>
<feature type="compositionally biased region" description="Basic and acidic residues" evidence="2">
    <location>
        <begin position="652"/>
        <end position="666"/>
    </location>
</feature>
<gene>
    <name evidence="3" type="ORF">ElyMa_004417900</name>
</gene>
<keyword evidence="4" id="KW-1185">Reference proteome</keyword>
<feature type="region of interest" description="Disordered" evidence="2">
    <location>
        <begin position="1478"/>
        <end position="1502"/>
    </location>
</feature>